<dbReference type="OrthoDB" id="4662583at2759"/>
<evidence type="ECO:0000256" key="1">
    <source>
        <dbReference type="ARBA" id="ARBA00007119"/>
    </source>
</evidence>
<keyword evidence="2 4" id="KW-0479">Metal-binding</keyword>
<proteinExistence type="inferred from homology"/>
<dbReference type="InterPro" id="IPR000898">
    <property type="entry name" value="Indolamine_dOase"/>
</dbReference>
<dbReference type="EMBL" id="CAJVRM010000235">
    <property type="protein sequence ID" value="CAG8977803.1"/>
    <property type="molecule type" value="Genomic_DNA"/>
</dbReference>
<organism evidence="6 7">
    <name type="scientific">Hymenoscyphus albidus</name>
    <dbReference type="NCBI Taxonomy" id="595503"/>
    <lineage>
        <taxon>Eukaryota</taxon>
        <taxon>Fungi</taxon>
        <taxon>Dikarya</taxon>
        <taxon>Ascomycota</taxon>
        <taxon>Pezizomycotina</taxon>
        <taxon>Leotiomycetes</taxon>
        <taxon>Helotiales</taxon>
        <taxon>Helotiaceae</taxon>
        <taxon>Hymenoscyphus</taxon>
    </lineage>
</organism>
<evidence type="ECO:0000313" key="6">
    <source>
        <dbReference type="EMBL" id="CAG8977803.1"/>
    </source>
</evidence>
<dbReference type="GO" id="GO:0020037">
    <property type="term" value="F:heme binding"/>
    <property type="evidence" value="ECO:0007669"/>
    <property type="project" value="UniProtKB-UniRule"/>
</dbReference>
<sequence>MSDVVIARIRILLFFTFSAAFITFSIKRYFQITVKATIQPNAKNTSTKAHTQELHPTEISLRNLIELDGAGSWPPKTSYGKAWPGVLRPYHDIYLELVPSLSTAELSIDDCVNYQRCLDYRAKYRHALEERINIEKVDALLSAAEKEDTKTLLREAWNGLFACIALSRHAYRWGTIPIVKLAQEEQVVNMPAQLDVPWEYLKRRFGVTSPGGNITSNYLCNFNNKAQLVYQINPSIYNFAHLLPAMEEQALQIYHVITESIQQHTIGDRKAPLQTLRQIKLALRRLLKLYYETMLESKISRKVWMRYVQGFQGWAAGTIDPIIGEYTEYDELSGNQLLLPQVIDAFLGLDGYLTTENTVRFIPKRQREFRDLIREHSFRQVAKDAGDFEVEEEMCNVVKQTRVFRTAHRVRVEPYLSVPAPERLIMTAGKSVLENDQVHDYEAAIALLDMTLADRLAETR</sequence>
<keyword evidence="4" id="KW-0560">Oxidoreductase</keyword>
<evidence type="ECO:0000256" key="5">
    <source>
        <dbReference type="SAM" id="Phobius"/>
    </source>
</evidence>
<evidence type="ECO:0000256" key="3">
    <source>
        <dbReference type="ARBA" id="ARBA00023004"/>
    </source>
</evidence>
<reference evidence="6" key="1">
    <citation type="submission" date="2021-07" db="EMBL/GenBank/DDBJ databases">
        <authorList>
            <person name="Durling M."/>
        </authorList>
    </citation>
    <scope>NUCLEOTIDE SEQUENCE</scope>
</reference>
<name>A0A9N9PWU8_9HELO</name>
<comment type="function">
    <text evidence="4">Produces N-formyl-kynurenine through the oxidation of tryptophan.</text>
</comment>
<dbReference type="AlphaFoldDB" id="A0A9N9PWU8"/>
<dbReference type="Gene3D" id="1.20.58.480">
    <property type="match status" value="1"/>
</dbReference>
<dbReference type="PANTHER" id="PTHR28657:SF11">
    <property type="entry name" value="INDOLEAMINE 2,3-DIOXYGENASE"/>
    <property type="match status" value="1"/>
</dbReference>
<keyword evidence="7" id="KW-1185">Reference proteome</keyword>
<comment type="catalytic activity">
    <reaction evidence="4">
        <text>L-tryptophan + O2 = N-formyl-L-kynurenine</text>
        <dbReference type="Rhea" id="RHEA:24536"/>
        <dbReference type="ChEBI" id="CHEBI:15379"/>
        <dbReference type="ChEBI" id="CHEBI:57912"/>
        <dbReference type="ChEBI" id="CHEBI:58629"/>
    </reaction>
</comment>
<evidence type="ECO:0000313" key="7">
    <source>
        <dbReference type="Proteomes" id="UP000701801"/>
    </source>
</evidence>
<comment type="similarity">
    <text evidence="1 4">Belongs to the indoleamine 2,3-dioxygenase family.</text>
</comment>
<dbReference type="EC" id="1.13.11.52" evidence="4"/>
<keyword evidence="5" id="KW-0812">Transmembrane</keyword>
<feature type="transmembrane region" description="Helical" evidence="5">
    <location>
        <begin position="12"/>
        <end position="30"/>
    </location>
</feature>
<dbReference type="SUPFAM" id="SSF140959">
    <property type="entry name" value="Indolic compounds 2,3-dioxygenase-like"/>
    <property type="match status" value="1"/>
</dbReference>
<protein>
    <recommendedName>
        <fullName evidence="4">Indoleamine 2,3-dioxygenase</fullName>
        <ecNumber evidence="4">1.13.11.52</ecNumber>
    </recommendedName>
</protein>
<dbReference type="PANTHER" id="PTHR28657">
    <property type="entry name" value="INDOLEAMINE 2,3-DIOXYGENASE"/>
    <property type="match status" value="1"/>
</dbReference>
<gene>
    <name evidence="6" type="ORF">HYALB_00010888</name>
</gene>
<dbReference type="GO" id="GO:0034354">
    <property type="term" value="P:'de novo' NAD+ biosynthetic process from L-tryptophan"/>
    <property type="evidence" value="ECO:0007669"/>
    <property type="project" value="TreeGrafter"/>
</dbReference>
<keyword evidence="4" id="KW-0223">Dioxygenase</keyword>
<accession>A0A9N9PWU8</accession>
<keyword evidence="4" id="KW-0349">Heme</keyword>
<dbReference type="Proteomes" id="UP000701801">
    <property type="component" value="Unassembled WGS sequence"/>
</dbReference>
<dbReference type="GO" id="GO:0019441">
    <property type="term" value="P:L-tryptophan catabolic process to kynurenine"/>
    <property type="evidence" value="ECO:0007669"/>
    <property type="project" value="UniProtKB-UniRule"/>
</dbReference>
<dbReference type="GO" id="GO:0046872">
    <property type="term" value="F:metal ion binding"/>
    <property type="evidence" value="ECO:0007669"/>
    <property type="project" value="UniProtKB-UniRule"/>
</dbReference>
<comment type="caution">
    <text evidence="6">The sequence shown here is derived from an EMBL/GenBank/DDBJ whole genome shotgun (WGS) entry which is preliminary data.</text>
</comment>
<dbReference type="GO" id="GO:0033754">
    <property type="term" value="F:indoleamine 2,3-dioxygenase activity"/>
    <property type="evidence" value="ECO:0007669"/>
    <property type="project" value="UniProtKB-EC"/>
</dbReference>
<keyword evidence="3 4" id="KW-0408">Iron</keyword>
<keyword evidence="5" id="KW-1133">Transmembrane helix</keyword>
<keyword evidence="5" id="KW-0472">Membrane</keyword>
<dbReference type="InterPro" id="IPR037217">
    <property type="entry name" value="Trp/Indoleamine_2_3_dOase-like"/>
</dbReference>
<dbReference type="GO" id="GO:0005737">
    <property type="term" value="C:cytoplasm"/>
    <property type="evidence" value="ECO:0007669"/>
    <property type="project" value="TreeGrafter"/>
</dbReference>
<evidence type="ECO:0000256" key="2">
    <source>
        <dbReference type="ARBA" id="ARBA00022723"/>
    </source>
</evidence>
<evidence type="ECO:0000256" key="4">
    <source>
        <dbReference type="RuleBase" id="RU369119"/>
    </source>
</evidence>